<dbReference type="OrthoDB" id="1938246at2759"/>
<evidence type="ECO:0000313" key="2">
    <source>
        <dbReference type="Proteomes" id="UP000828251"/>
    </source>
</evidence>
<accession>A0A9D3WDS2</accession>
<evidence type="ECO:0000313" key="1">
    <source>
        <dbReference type="EMBL" id="KAH1122259.1"/>
    </source>
</evidence>
<sequence length="118" mass="13510">MNLHFLFPRLYKSATRRGIHWCSWEGLCDLKEAGGLGFHSLSKLNIALLAKQGWRLLTNPNSLMARVLKPKYFLHNNFMELGLGINLYLCGEAFRPPRVCCRWAVVGRSVMGNRFRTG</sequence>
<keyword evidence="2" id="KW-1185">Reference proteome</keyword>
<reference evidence="1 2" key="1">
    <citation type="journal article" date="2021" name="Plant Biotechnol. J.">
        <title>Multi-omics assisted identification of the key and species-specific regulatory components of drought-tolerant mechanisms in Gossypium stocksii.</title>
        <authorList>
            <person name="Yu D."/>
            <person name="Ke L."/>
            <person name="Zhang D."/>
            <person name="Wu Y."/>
            <person name="Sun Y."/>
            <person name="Mei J."/>
            <person name="Sun J."/>
            <person name="Sun Y."/>
        </authorList>
    </citation>
    <scope>NUCLEOTIDE SEQUENCE [LARGE SCALE GENOMIC DNA]</scope>
    <source>
        <strain evidence="2">cv. E1</strain>
        <tissue evidence="1">Leaf</tissue>
    </source>
</reference>
<name>A0A9D3WDS2_9ROSI</name>
<dbReference type="Proteomes" id="UP000828251">
    <property type="component" value="Unassembled WGS sequence"/>
</dbReference>
<protein>
    <submittedName>
        <fullName evidence="1">Uncharacterized protein</fullName>
    </submittedName>
</protein>
<comment type="caution">
    <text evidence="1">The sequence shown here is derived from an EMBL/GenBank/DDBJ whole genome shotgun (WGS) entry which is preliminary data.</text>
</comment>
<gene>
    <name evidence="1" type="ORF">J1N35_005419</name>
</gene>
<organism evidence="1 2">
    <name type="scientific">Gossypium stocksii</name>
    <dbReference type="NCBI Taxonomy" id="47602"/>
    <lineage>
        <taxon>Eukaryota</taxon>
        <taxon>Viridiplantae</taxon>
        <taxon>Streptophyta</taxon>
        <taxon>Embryophyta</taxon>
        <taxon>Tracheophyta</taxon>
        <taxon>Spermatophyta</taxon>
        <taxon>Magnoliopsida</taxon>
        <taxon>eudicotyledons</taxon>
        <taxon>Gunneridae</taxon>
        <taxon>Pentapetalae</taxon>
        <taxon>rosids</taxon>
        <taxon>malvids</taxon>
        <taxon>Malvales</taxon>
        <taxon>Malvaceae</taxon>
        <taxon>Malvoideae</taxon>
        <taxon>Gossypium</taxon>
    </lineage>
</organism>
<dbReference type="EMBL" id="JAIQCV010000002">
    <property type="protein sequence ID" value="KAH1122259.1"/>
    <property type="molecule type" value="Genomic_DNA"/>
</dbReference>
<dbReference type="AlphaFoldDB" id="A0A9D3WDS2"/>
<proteinExistence type="predicted"/>